<evidence type="ECO:0000313" key="2">
    <source>
        <dbReference type="Proteomes" id="UP000017174"/>
    </source>
</evidence>
<dbReference type="EMBL" id="AXZG01000017">
    <property type="protein sequence ID" value="ERT66971.1"/>
    <property type="molecule type" value="Genomic_DNA"/>
</dbReference>
<comment type="caution">
    <text evidence="1">The sequence shown here is derived from an EMBL/GenBank/DDBJ whole genome shotgun (WGS) entry which is preliminary data.</text>
</comment>
<proteinExistence type="predicted"/>
<protein>
    <submittedName>
        <fullName evidence="1">Uncharacterized protein</fullName>
    </submittedName>
</protein>
<reference evidence="1 2" key="1">
    <citation type="submission" date="2013-08" db="EMBL/GenBank/DDBJ databases">
        <authorList>
            <person name="Weinstock G."/>
            <person name="Sodergren E."/>
            <person name="Wylie T."/>
            <person name="Fulton L."/>
            <person name="Fulton R."/>
            <person name="Fronick C."/>
            <person name="O'Laughlin M."/>
            <person name="Godfrey J."/>
            <person name="Miner T."/>
            <person name="Herter B."/>
            <person name="Appelbaum E."/>
            <person name="Cordes M."/>
            <person name="Lek S."/>
            <person name="Wollam A."/>
            <person name="Pepin K.H."/>
            <person name="Palsikar V.B."/>
            <person name="Mitreva M."/>
            <person name="Wilson R.K."/>
        </authorList>
    </citation>
    <scope>NUCLEOTIDE SEQUENCE [LARGE SCALE GENOMIC DNA]</scope>
    <source>
        <strain evidence="1 2">F0184</strain>
    </source>
</reference>
<dbReference type="AlphaFoldDB" id="U7V608"/>
<name>U7V608_9MICC</name>
<accession>U7V608</accession>
<organism evidence="1 2">
    <name type="scientific">Rothia aeria F0184</name>
    <dbReference type="NCBI Taxonomy" id="888019"/>
    <lineage>
        <taxon>Bacteria</taxon>
        <taxon>Bacillati</taxon>
        <taxon>Actinomycetota</taxon>
        <taxon>Actinomycetes</taxon>
        <taxon>Micrococcales</taxon>
        <taxon>Micrococcaceae</taxon>
        <taxon>Rothia</taxon>
    </lineage>
</organism>
<gene>
    <name evidence="1" type="ORF">HMPREF0742_00698</name>
</gene>
<sequence length="39" mass="4126">MAEYLQAALTQTPHTLPCSSMKEMVFTPSCGPSQHAAGC</sequence>
<dbReference type="Proteomes" id="UP000017174">
    <property type="component" value="Unassembled WGS sequence"/>
</dbReference>
<evidence type="ECO:0000313" key="1">
    <source>
        <dbReference type="EMBL" id="ERT66971.1"/>
    </source>
</evidence>
<dbReference type="HOGENOM" id="CLU_3316364_0_0_11"/>